<proteinExistence type="predicted"/>
<sequence length="67" mass="7282">MCQDSVIKTNLTAPDFKGFLFPHTHLDANDALSLNVSSDTTMGTRSGKWIDLKAFRDPTGNQVPAGM</sequence>
<name>D6TXB6_KTERA</name>
<dbReference type="Proteomes" id="UP000004508">
    <property type="component" value="Unassembled WGS sequence"/>
</dbReference>
<dbReference type="EMBL" id="ADVG01000003">
    <property type="protein sequence ID" value="EFH84849.1"/>
    <property type="molecule type" value="Genomic_DNA"/>
</dbReference>
<evidence type="ECO:0000313" key="1">
    <source>
        <dbReference type="EMBL" id="EFH84849.1"/>
    </source>
</evidence>
<evidence type="ECO:0000313" key="2">
    <source>
        <dbReference type="Proteomes" id="UP000004508"/>
    </source>
</evidence>
<dbReference type="AlphaFoldDB" id="D6TXB6"/>
<reference evidence="1 2" key="1">
    <citation type="journal article" date="2011" name="Stand. Genomic Sci.">
        <title>Non-contiguous finished genome sequence and contextual data of the filamentous soil bacterium Ktedonobacter racemifer type strain (SOSP1-21).</title>
        <authorList>
            <person name="Chang Y.J."/>
            <person name="Land M."/>
            <person name="Hauser L."/>
            <person name="Chertkov O."/>
            <person name="Del Rio T.G."/>
            <person name="Nolan M."/>
            <person name="Copeland A."/>
            <person name="Tice H."/>
            <person name="Cheng J.F."/>
            <person name="Lucas S."/>
            <person name="Han C."/>
            <person name="Goodwin L."/>
            <person name="Pitluck S."/>
            <person name="Ivanova N."/>
            <person name="Ovchinikova G."/>
            <person name="Pati A."/>
            <person name="Chen A."/>
            <person name="Palaniappan K."/>
            <person name="Mavromatis K."/>
            <person name="Liolios K."/>
            <person name="Brettin T."/>
            <person name="Fiebig A."/>
            <person name="Rohde M."/>
            <person name="Abt B."/>
            <person name="Goker M."/>
            <person name="Detter J.C."/>
            <person name="Woyke T."/>
            <person name="Bristow J."/>
            <person name="Eisen J.A."/>
            <person name="Markowitz V."/>
            <person name="Hugenholtz P."/>
            <person name="Kyrpides N.C."/>
            <person name="Klenk H.P."/>
            <person name="Lapidus A."/>
        </authorList>
    </citation>
    <scope>NUCLEOTIDE SEQUENCE [LARGE SCALE GENOMIC DNA]</scope>
    <source>
        <strain evidence="2">DSM 44963</strain>
    </source>
</reference>
<dbReference type="InParanoid" id="D6TXB6"/>
<accession>D6TXB6</accession>
<comment type="caution">
    <text evidence="1">The sequence shown here is derived from an EMBL/GenBank/DDBJ whole genome shotgun (WGS) entry which is preliminary data.</text>
</comment>
<keyword evidence="2" id="KW-1185">Reference proteome</keyword>
<organism evidence="1 2">
    <name type="scientific">Ktedonobacter racemifer DSM 44963</name>
    <dbReference type="NCBI Taxonomy" id="485913"/>
    <lineage>
        <taxon>Bacteria</taxon>
        <taxon>Bacillati</taxon>
        <taxon>Chloroflexota</taxon>
        <taxon>Ktedonobacteria</taxon>
        <taxon>Ktedonobacterales</taxon>
        <taxon>Ktedonobacteraceae</taxon>
        <taxon>Ktedonobacter</taxon>
    </lineage>
</organism>
<gene>
    <name evidence="1" type="ORF">Krac_5964</name>
</gene>
<protein>
    <submittedName>
        <fullName evidence="1">Uncharacterized protein</fullName>
    </submittedName>
</protein>